<evidence type="ECO:0000256" key="3">
    <source>
        <dbReference type="ARBA" id="ARBA00022723"/>
    </source>
</evidence>
<keyword evidence="6" id="KW-0862">Zinc</keyword>
<evidence type="ECO:0000256" key="13">
    <source>
        <dbReference type="SAM" id="MobiDB-lite"/>
    </source>
</evidence>
<dbReference type="FunFam" id="3.30.160.60:FF:001450">
    <property type="entry name" value="zinc finger protein 774"/>
    <property type="match status" value="1"/>
</dbReference>
<accession>A0A3Q3KX01</accession>
<dbReference type="Ensembl" id="ENSLBET00000001530.1">
    <property type="protein sequence ID" value="ENSLBEP00000001429.1"/>
    <property type="gene ID" value="ENSLBEG00000001132.1"/>
</dbReference>
<dbReference type="GeneTree" id="ENSGT01150000286939"/>
<keyword evidence="3" id="KW-0479">Metal-binding</keyword>
<feature type="domain" description="C2H2-type" evidence="14">
    <location>
        <begin position="152"/>
        <end position="179"/>
    </location>
</feature>
<dbReference type="Pfam" id="PF00096">
    <property type="entry name" value="zf-C2H2"/>
    <property type="match status" value="8"/>
</dbReference>
<dbReference type="FunFam" id="3.30.160.60:FF:000502">
    <property type="entry name" value="Zinc finger protein 710"/>
    <property type="match status" value="1"/>
</dbReference>
<keyword evidence="4" id="KW-0677">Repeat</keyword>
<feature type="domain" description="C2H2-type" evidence="14">
    <location>
        <begin position="124"/>
        <end position="151"/>
    </location>
</feature>
<protein>
    <submittedName>
        <fullName evidence="15">Zinc finger protein 2 homolog</fullName>
    </submittedName>
</protein>
<feature type="domain" description="C2H2-type" evidence="14">
    <location>
        <begin position="179"/>
        <end position="206"/>
    </location>
</feature>
<feature type="domain" description="C2H2-type" evidence="14">
    <location>
        <begin position="465"/>
        <end position="492"/>
    </location>
</feature>
<organism evidence="15 16">
    <name type="scientific">Labrus bergylta</name>
    <name type="common">ballan wrasse</name>
    <dbReference type="NCBI Taxonomy" id="56723"/>
    <lineage>
        <taxon>Eukaryota</taxon>
        <taxon>Metazoa</taxon>
        <taxon>Chordata</taxon>
        <taxon>Craniata</taxon>
        <taxon>Vertebrata</taxon>
        <taxon>Euteleostomi</taxon>
        <taxon>Actinopterygii</taxon>
        <taxon>Neopterygii</taxon>
        <taxon>Teleostei</taxon>
        <taxon>Neoteleostei</taxon>
        <taxon>Acanthomorphata</taxon>
        <taxon>Eupercaria</taxon>
        <taxon>Labriformes</taxon>
        <taxon>Labridae</taxon>
        <taxon>Labrus</taxon>
    </lineage>
</organism>
<feature type="domain" description="C2H2-type" evidence="14">
    <location>
        <begin position="68"/>
        <end position="95"/>
    </location>
</feature>
<reference evidence="15" key="2">
    <citation type="submission" date="2025-09" db="UniProtKB">
        <authorList>
            <consortium name="Ensembl"/>
        </authorList>
    </citation>
    <scope>IDENTIFICATION</scope>
</reference>
<sequence>MTGVTEEADDDQQFPSEGEETLPVIQTSARLSLKKCRPTHPCSVCGRVFSRPSRLADHLASHAGEKRHSCSVCGKRFAKKINLTSHLRVHTGEKPYSCPHCGVSYAQMSCLRRHLPRHAAEKPHVCMFCSRGFVQRRHLVQHERTHTGEKPFACPLCPKRFASNAGFSEHQKSHTQRNLLCSLCGKAFSTPSSLRDHVRNHTGEKLHPCSLCSKSFNRPGLLKKHLQRHAVEQELAKARGSQNSEGTFYRCLKCHGDFPTPEKLQQHEELHRMALQFVCDACGRSFSRESRLREHARTHTGEKPFQCEVCEKQFSAQRALRRHREIHKKKGEGVAMTTENGSTQSEEDEEKADERVSEGSTAAGSAFDSCGLNGLREIKVEITSDVEDEEETMPSQSESVPDSPKKPYSCSICGKTFSRPSRLKEHFKNHATDSEQTLHRCSKCTETFSAVSDLRAHEKIHRKRHPCSICARSFLKPCHLRKHMRTHVRDGLIQEPADQEFWLNIKTEEVQQQQEVEVLQEEVQQQQEVEVLQEEVQQQQQQQEVHAAGLIQEVPEDLSTTNKTFITKPRLLPGNHGDQGSLSLKVVEVANEEGDVGGLINSDGEQEDPRPVLIGTSPSLIICCSFKNTDMTQTSKPPTPPTYRLIPRCGLSAPRFLLHPTARRPVPLGLSLERSLHTRVHKITREQHANNMVDLLFVWVQLEAC</sequence>
<dbReference type="GO" id="GO:0008270">
    <property type="term" value="F:zinc ion binding"/>
    <property type="evidence" value="ECO:0007669"/>
    <property type="project" value="UniProtKB-KW"/>
</dbReference>
<comment type="subcellular location">
    <subcellularLocation>
        <location evidence="1">Nucleus</location>
    </subcellularLocation>
</comment>
<evidence type="ECO:0000313" key="16">
    <source>
        <dbReference type="Proteomes" id="UP000261660"/>
    </source>
</evidence>
<feature type="domain" description="C2H2-type" evidence="14">
    <location>
        <begin position="408"/>
        <end position="435"/>
    </location>
</feature>
<dbReference type="GO" id="GO:0005634">
    <property type="term" value="C:nucleus"/>
    <property type="evidence" value="ECO:0007669"/>
    <property type="project" value="UniProtKB-SubCell"/>
</dbReference>
<evidence type="ECO:0000256" key="5">
    <source>
        <dbReference type="ARBA" id="ARBA00022771"/>
    </source>
</evidence>
<evidence type="ECO:0000256" key="10">
    <source>
        <dbReference type="ARBA" id="ARBA00023242"/>
    </source>
</evidence>
<feature type="coiled-coil region" evidence="12">
    <location>
        <begin position="509"/>
        <end position="542"/>
    </location>
</feature>
<keyword evidence="10" id="KW-0539">Nucleus</keyword>
<feature type="region of interest" description="Disordered" evidence="13">
    <location>
        <begin position="1"/>
        <end position="21"/>
    </location>
</feature>
<keyword evidence="7" id="KW-0805">Transcription regulation</keyword>
<evidence type="ECO:0000313" key="15">
    <source>
        <dbReference type="Ensembl" id="ENSLBEP00000001429.1"/>
    </source>
</evidence>
<keyword evidence="5 11" id="KW-0863">Zinc-finger</keyword>
<keyword evidence="9" id="KW-0804">Transcription</keyword>
<evidence type="ECO:0000259" key="14">
    <source>
        <dbReference type="PROSITE" id="PS50157"/>
    </source>
</evidence>
<dbReference type="SUPFAM" id="SSF57667">
    <property type="entry name" value="beta-beta-alpha zinc fingers"/>
    <property type="match status" value="7"/>
</dbReference>
<dbReference type="SMART" id="SM00355">
    <property type="entry name" value="ZnF_C2H2"/>
    <property type="match status" value="13"/>
</dbReference>
<dbReference type="Gene3D" id="3.30.160.60">
    <property type="entry name" value="Classic Zinc Finger"/>
    <property type="match status" value="11"/>
</dbReference>
<feature type="domain" description="C2H2-type" evidence="14">
    <location>
        <begin position="96"/>
        <end position="123"/>
    </location>
</feature>
<dbReference type="FunFam" id="3.30.160.60:FF:000322">
    <property type="entry name" value="GDNF-inducible zinc finger protein 1"/>
    <property type="match status" value="1"/>
</dbReference>
<dbReference type="FunFam" id="3.30.160.60:FF:000100">
    <property type="entry name" value="Zinc finger 45-like"/>
    <property type="match status" value="2"/>
</dbReference>
<feature type="domain" description="C2H2-type" evidence="14">
    <location>
        <begin position="305"/>
        <end position="332"/>
    </location>
</feature>
<dbReference type="AlphaFoldDB" id="A0A3Q3KX01"/>
<evidence type="ECO:0000256" key="8">
    <source>
        <dbReference type="ARBA" id="ARBA00023125"/>
    </source>
</evidence>
<feature type="domain" description="C2H2-type" evidence="14">
    <location>
        <begin position="40"/>
        <end position="67"/>
    </location>
</feature>
<evidence type="ECO:0000256" key="11">
    <source>
        <dbReference type="PROSITE-ProRule" id="PRU00042"/>
    </source>
</evidence>
<reference evidence="15" key="1">
    <citation type="submission" date="2025-08" db="UniProtKB">
        <authorList>
            <consortium name="Ensembl"/>
        </authorList>
    </citation>
    <scope>IDENTIFICATION</scope>
</reference>
<comment type="similarity">
    <text evidence="2">Belongs to the krueppel C2H2-type zinc-finger protein family.</text>
</comment>
<evidence type="ECO:0000256" key="9">
    <source>
        <dbReference type="ARBA" id="ARBA00023163"/>
    </source>
</evidence>
<evidence type="ECO:0000256" key="1">
    <source>
        <dbReference type="ARBA" id="ARBA00004123"/>
    </source>
</evidence>
<dbReference type="GO" id="GO:0003690">
    <property type="term" value="F:double-stranded DNA binding"/>
    <property type="evidence" value="ECO:0007669"/>
    <property type="project" value="UniProtKB-ARBA"/>
</dbReference>
<name>A0A3Q3KX01_9LABR</name>
<evidence type="ECO:0000256" key="7">
    <source>
        <dbReference type="ARBA" id="ARBA00023015"/>
    </source>
</evidence>
<dbReference type="FunFam" id="3.30.160.60:FF:000557">
    <property type="entry name" value="zinc finger and SCAN domain-containing protein 29"/>
    <property type="match status" value="1"/>
</dbReference>
<feature type="domain" description="C2H2-type" evidence="14">
    <location>
        <begin position="439"/>
        <end position="466"/>
    </location>
</feature>
<evidence type="ECO:0000256" key="2">
    <source>
        <dbReference type="ARBA" id="ARBA00006991"/>
    </source>
</evidence>
<feature type="domain" description="C2H2-type" evidence="14">
    <location>
        <begin position="249"/>
        <end position="271"/>
    </location>
</feature>
<feature type="compositionally biased region" description="Acidic residues" evidence="13">
    <location>
        <begin position="1"/>
        <end position="20"/>
    </location>
</feature>
<evidence type="ECO:0000256" key="12">
    <source>
        <dbReference type="SAM" id="Coils"/>
    </source>
</evidence>
<evidence type="ECO:0000256" key="4">
    <source>
        <dbReference type="ARBA" id="ARBA00022737"/>
    </source>
</evidence>
<dbReference type="FunFam" id="3.30.160.60:FF:000512">
    <property type="entry name" value="zinc finger protein 197 isoform X1"/>
    <property type="match status" value="1"/>
</dbReference>
<keyword evidence="8" id="KW-0238">DNA-binding</keyword>
<keyword evidence="12" id="KW-0175">Coiled coil</keyword>
<dbReference type="FunFam" id="3.30.160.60:FF:002343">
    <property type="entry name" value="Zinc finger protein 33A"/>
    <property type="match status" value="1"/>
</dbReference>
<dbReference type="Proteomes" id="UP000261660">
    <property type="component" value="Unplaced"/>
</dbReference>
<dbReference type="InterPro" id="IPR013087">
    <property type="entry name" value="Znf_C2H2_type"/>
</dbReference>
<feature type="domain" description="C2H2-type" evidence="14">
    <location>
        <begin position="277"/>
        <end position="304"/>
    </location>
</feature>
<dbReference type="PANTHER" id="PTHR24379">
    <property type="entry name" value="KRAB AND ZINC FINGER DOMAIN-CONTAINING"/>
    <property type="match status" value="1"/>
</dbReference>
<keyword evidence="16" id="KW-1185">Reference proteome</keyword>
<feature type="region of interest" description="Disordered" evidence="13">
    <location>
        <begin position="384"/>
        <end position="406"/>
    </location>
</feature>
<feature type="region of interest" description="Disordered" evidence="13">
    <location>
        <begin position="327"/>
        <end position="368"/>
    </location>
</feature>
<dbReference type="InterPro" id="IPR036236">
    <property type="entry name" value="Znf_C2H2_sf"/>
</dbReference>
<evidence type="ECO:0000256" key="6">
    <source>
        <dbReference type="ARBA" id="ARBA00022833"/>
    </source>
</evidence>
<dbReference type="FunFam" id="3.30.160.60:FF:001370">
    <property type="entry name" value="Zinc finger protein"/>
    <property type="match status" value="1"/>
</dbReference>
<dbReference type="PROSITE" id="PS00028">
    <property type="entry name" value="ZINC_FINGER_C2H2_1"/>
    <property type="match status" value="12"/>
</dbReference>
<dbReference type="PANTHER" id="PTHR24379:SF123">
    <property type="entry name" value="ZINC FINGER AND BTB DOMAIN CONTAINING 17"/>
    <property type="match status" value="1"/>
</dbReference>
<feature type="domain" description="C2H2-type" evidence="14">
    <location>
        <begin position="207"/>
        <end position="234"/>
    </location>
</feature>
<dbReference type="PROSITE" id="PS50157">
    <property type="entry name" value="ZINC_FINGER_C2H2_2"/>
    <property type="match status" value="13"/>
</dbReference>
<proteinExistence type="inferred from homology"/>